<name>A0A8I0KHL9_9ACTN</name>
<dbReference type="SUPFAM" id="SSF52833">
    <property type="entry name" value="Thioredoxin-like"/>
    <property type="match status" value="1"/>
</dbReference>
<evidence type="ECO:0000256" key="6">
    <source>
        <dbReference type="SAM" id="MobiDB-lite"/>
    </source>
</evidence>
<dbReference type="CDD" id="cd02972">
    <property type="entry name" value="DsbA_family"/>
    <property type="match status" value="1"/>
</dbReference>
<keyword evidence="5" id="KW-0676">Redox-active center</keyword>
<keyword evidence="2" id="KW-0732">Signal</keyword>
<evidence type="ECO:0000313" key="10">
    <source>
        <dbReference type="EMBL" id="NYI37211.1"/>
    </source>
</evidence>
<evidence type="ECO:0000256" key="3">
    <source>
        <dbReference type="ARBA" id="ARBA00023002"/>
    </source>
</evidence>
<dbReference type="InterPro" id="IPR012336">
    <property type="entry name" value="Thioredoxin-like_fold"/>
</dbReference>
<evidence type="ECO:0000313" key="11">
    <source>
        <dbReference type="Proteomes" id="UP000587211"/>
    </source>
</evidence>
<proteinExistence type="inferred from homology"/>
<evidence type="ECO:0000313" key="9">
    <source>
        <dbReference type="EMBL" id="MBD1268882.1"/>
    </source>
</evidence>
<feature type="transmembrane region" description="Helical" evidence="7">
    <location>
        <begin position="30"/>
        <end position="49"/>
    </location>
</feature>
<evidence type="ECO:0000256" key="5">
    <source>
        <dbReference type="ARBA" id="ARBA00023284"/>
    </source>
</evidence>
<dbReference type="Proteomes" id="UP000659061">
    <property type="component" value="Unassembled WGS sequence"/>
</dbReference>
<keyword evidence="10" id="KW-0413">Isomerase</keyword>
<dbReference type="PANTHER" id="PTHR13887:SF14">
    <property type="entry name" value="DISULFIDE BOND FORMATION PROTEIN D"/>
    <property type="match status" value="1"/>
</dbReference>
<feature type="domain" description="Thioredoxin-like fold" evidence="8">
    <location>
        <begin position="85"/>
        <end position="247"/>
    </location>
</feature>
<comment type="caution">
    <text evidence="9">The sequence shown here is derived from an EMBL/GenBank/DDBJ whole genome shotgun (WGS) entry which is preliminary data.</text>
</comment>
<keyword evidence="7" id="KW-0812">Transmembrane</keyword>
<feature type="region of interest" description="Disordered" evidence="6">
    <location>
        <begin position="221"/>
        <end position="252"/>
    </location>
</feature>
<dbReference type="AlphaFoldDB" id="A0A8I0KHL9"/>
<reference evidence="10 11" key="1">
    <citation type="submission" date="2020-07" db="EMBL/GenBank/DDBJ databases">
        <title>Sequencing the genomes of 1000 actinobacteria strains.</title>
        <authorList>
            <person name="Klenk H.-P."/>
        </authorList>
    </citation>
    <scope>NUCLEOTIDE SEQUENCE [LARGE SCALE GENOMIC DNA]</scope>
    <source>
        <strain evidence="10 11">DSM 19087</strain>
    </source>
</reference>
<keyword evidence="7" id="KW-1133">Transmembrane helix</keyword>
<keyword evidence="3" id="KW-0560">Oxidoreductase</keyword>
<keyword evidence="7" id="KW-0472">Membrane</keyword>
<dbReference type="Gene3D" id="3.40.30.10">
    <property type="entry name" value="Glutaredoxin"/>
    <property type="match status" value="1"/>
</dbReference>
<evidence type="ECO:0000259" key="8">
    <source>
        <dbReference type="Pfam" id="PF13462"/>
    </source>
</evidence>
<evidence type="ECO:0000256" key="7">
    <source>
        <dbReference type="SAM" id="Phobius"/>
    </source>
</evidence>
<keyword evidence="11" id="KW-1185">Reference proteome</keyword>
<evidence type="ECO:0000256" key="4">
    <source>
        <dbReference type="ARBA" id="ARBA00023157"/>
    </source>
</evidence>
<dbReference type="GO" id="GO:0016853">
    <property type="term" value="F:isomerase activity"/>
    <property type="evidence" value="ECO:0007669"/>
    <property type="project" value="UniProtKB-KW"/>
</dbReference>
<dbReference type="InterPro" id="IPR036249">
    <property type="entry name" value="Thioredoxin-like_sf"/>
</dbReference>
<keyword evidence="4" id="KW-1015">Disulfide bond</keyword>
<reference evidence="9" key="2">
    <citation type="submission" date="2020-09" db="EMBL/GenBank/DDBJ databases">
        <title>Novel species in genus Aeromicrobium.</title>
        <authorList>
            <person name="Zhang G."/>
        </authorList>
    </citation>
    <scope>NUCLEOTIDE SEQUENCE</scope>
    <source>
        <strain evidence="9">SSW1-57</strain>
    </source>
</reference>
<protein>
    <submittedName>
        <fullName evidence="10">Protein-disulfide isomerase</fullName>
    </submittedName>
    <submittedName>
        <fullName evidence="9">Thioredoxin domain-containing protein</fullName>
    </submittedName>
</protein>
<evidence type="ECO:0000256" key="1">
    <source>
        <dbReference type="ARBA" id="ARBA00005791"/>
    </source>
</evidence>
<dbReference type="PANTHER" id="PTHR13887">
    <property type="entry name" value="GLUTATHIONE S-TRANSFERASE KAPPA"/>
    <property type="match status" value="1"/>
</dbReference>
<dbReference type="EMBL" id="JACBZN010000001">
    <property type="protein sequence ID" value="NYI37211.1"/>
    <property type="molecule type" value="Genomic_DNA"/>
</dbReference>
<evidence type="ECO:0000313" key="12">
    <source>
        <dbReference type="Proteomes" id="UP000659061"/>
    </source>
</evidence>
<sequence length="252" mass="27462">MTNDRQARAARAEQMRKEREKAERKQRNKITVAIVAIVVVLIAAAGWGIKSLSDSNEKNTEVIEPKNLTESGVDFPATGGDVDNADAPLVEVFEDFLCPACGSFEQLSGQFLQDQAASGAIRLRFMPFSFLHNQSTNDYSRRATNVAMCAVDQDGPEAFWKVHNALYANQPSEGGAGPENAALIDLAEEAGVTGIDDCVRTERFVPWIDDVKDTFTDERDISGTPTVHIDGKNSEARTPQELQAAITEASKS</sequence>
<feature type="region of interest" description="Disordered" evidence="6">
    <location>
        <begin position="1"/>
        <end position="23"/>
    </location>
</feature>
<dbReference type="RefSeq" id="WP_179423500.1">
    <property type="nucleotide sequence ID" value="NZ_BAAAMP010000002.1"/>
</dbReference>
<comment type="similarity">
    <text evidence="1">Belongs to the thioredoxin family. DsbA subfamily.</text>
</comment>
<evidence type="ECO:0000256" key="2">
    <source>
        <dbReference type="ARBA" id="ARBA00022729"/>
    </source>
</evidence>
<accession>A0A8I0KHL9</accession>
<dbReference type="EMBL" id="JACWMT010000001">
    <property type="protein sequence ID" value="MBD1268882.1"/>
    <property type="molecule type" value="Genomic_DNA"/>
</dbReference>
<organism evidence="9 12">
    <name type="scientific">Aeromicrobium tamlense</name>
    <dbReference type="NCBI Taxonomy" id="375541"/>
    <lineage>
        <taxon>Bacteria</taxon>
        <taxon>Bacillati</taxon>
        <taxon>Actinomycetota</taxon>
        <taxon>Actinomycetes</taxon>
        <taxon>Propionibacteriales</taxon>
        <taxon>Nocardioidaceae</taxon>
        <taxon>Aeromicrobium</taxon>
    </lineage>
</organism>
<gene>
    <name evidence="10" type="ORF">BJ975_000586</name>
    <name evidence="9" type="ORF">IDH50_01415</name>
</gene>
<dbReference type="GO" id="GO:0016491">
    <property type="term" value="F:oxidoreductase activity"/>
    <property type="evidence" value="ECO:0007669"/>
    <property type="project" value="UniProtKB-KW"/>
</dbReference>
<dbReference type="Pfam" id="PF13462">
    <property type="entry name" value="Thioredoxin_4"/>
    <property type="match status" value="1"/>
</dbReference>
<dbReference type="Proteomes" id="UP000587211">
    <property type="component" value="Unassembled WGS sequence"/>
</dbReference>